<evidence type="ECO:0000313" key="1">
    <source>
        <dbReference type="EMBL" id="CZR38350.1"/>
    </source>
</evidence>
<proteinExistence type="predicted"/>
<dbReference type="Proteomes" id="UP000183971">
    <property type="component" value="Unassembled WGS sequence"/>
</dbReference>
<dbReference type="GeneID" id="42051338"/>
<accession>A0A1L7VFS5</accession>
<comment type="caution">
    <text evidence="1">The sequence shown here is derived from an EMBL/GenBank/DDBJ whole genome shotgun (WGS) entry which is preliminary data.</text>
</comment>
<dbReference type="RefSeq" id="XP_031078943.1">
    <property type="nucleotide sequence ID" value="XM_031228625.1"/>
</dbReference>
<dbReference type="EMBL" id="FJOF01000003">
    <property type="protein sequence ID" value="CZR38350.1"/>
    <property type="molecule type" value="Genomic_DNA"/>
</dbReference>
<evidence type="ECO:0000313" key="2">
    <source>
        <dbReference type="Proteomes" id="UP000183971"/>
    </source>
</evidence>
<organism evidence="1 2">
    <name type="scientific">Fusarium proliferatum (strain ET1)</name>
    <name type="common">Orchid endophyte fungus</name>
    <dbReference type="NCBI Taxonomy" id="1227346"/>
    <lineage>
        <taxon>Eukaryota</taxon>
        <taxon>Fungi</taxon>
        <taxon>Dikarya</taxon>
        <taxon>Ascomycota</taxon>
        <taxon>Pezizomycotina</taxon>
        <taxon>Sordariomycetes</taxon>
        <taxon>Hypocreomycetidae</taxon>
        <taxon>Hypocreales</taxon>
        <taxon>Nectriaceae</taxon>
        <taxon>Fusarium</taxon>
        <taxon>Fusarium fujikuroi species complex</taxon>
    </lineage>
</organism>
<keyword evidence="2" id="KW-1185">Reference proteome</keyword>
<name>A0A1L7VFS5_FUSPR</name>
<gene>
    <name evidence="1" type="ORF">FPRO_06459</name>
</gene>
<dbReference type="AlphaFoldDB" id="A0A1L7VFS5"/>
<reference evidence="2" key="1">
    <citation type="journal article" date="2016" name="Genome Biol. Evol.">
        <title>Comparative 'omics' of the Fusarium fujikuroi species complex highlights differences in genetic potential and metabolite synthesis.</title>
        <authorList>
            <person name="Niehaus E.-M."/>
            <person name="Muensterkoetter M."/>
            <person name="Proctor R.H."/>
            <person name="Brown D.W."/>
            <person name="Sharon A."/>
            <person name="Idan Y."/>
            <person name="Oren-Young L."/>
            <person name="Sieber C.M."/>
            <person name="Novak O."/>
            <person name="Pencik A."/>
            <person name="Tarkowska D."/>
            <person name="Hromadova K."/>
            <person name="Freeman S."/>
            <person name="Maymon M."/>
            <person name="Elazar M."/>
            <person name="Youssef S.A."/>
            <person name="El-Shabrawy E.S.M."/>
            <person name="Shalaby A.B.A."/>
            <person name="Houterman P."/>
            <person name="Brock N.L."/>
            <person name="Burkhardt I."/>
            <person name="Tsavkelova E.A."/>
            <person name="Dickschat J.S."/>
            <person name="Galuszka P."/>
            <person name="Gueldener U."/>
            <person name="Tudzynski B."/>
        </authorList>
    </citation>
    <scope>NUCLEOTIDE SEQUENCE [LARGE SCALE GENOMIC DNA]</scope>
    <source>
        <strain evidence="2">ET1</strain>
    </source>
</reference>
<protein>
    <submittedName>
        <fullName evidence="1">Uncharacterized protein</fullName>
    </submittedName>
</protein>
<dbReference type="VEuPathDB" id="FungiDB:FPRO_06459"/>
<sequence length="106" mass="12089">MHMQTPRRGMVVTQDDDWTLFDSVVTLVVIEISQDVLGWFEDGEFEELQGWDVDPRHDNPSLTVVMVPCVTLLSWRHATVLSRDSGAMKACRCVVKVGWLEGRKTQ</sequence>